<dbReference type="InterPro" id="IPR026660">
    <property type="entry name" value="PRA-CH"/>
</dbReference>
<accession>A0ABN0ZM29</accession>
<gene>
    <name evidence="7" type="primary">hisI</name>
    <name evidence="9" type="ORF">GCM10008935_03820</name>
</gene>
<keyword evidence="7" id="KW-0862">Zinc</keyword>
<dbReference type="PANTHER" id="PTHR42945">
    <property type="entry name" value="HISTIDINE BIOSYNTHESIS BIFUNCTIONAL PROTEIN"/>
    <property type="match status" value="1"/>
</dbReference>
<feature type="binding site" evidence="7">
    <location>
        <position position="76"/>
    </location>
    <ligand>
        <name>Zn(2+)</name>
        <dbReference type="ChEBI" id="CHEBI:29105"/>
        <note>ligand shared between dimeric partners</note>
    </ligand>
</feature>
<evidence type="ECO:0000259" key="8">
    <source>
        <dbReference type="Pfam" id="PF01502"/>
    </source>
</evidence>
<comment type="similarity">
    <text evidence="7">Belongs to the PRA-CH family.</text>
</comment>
<feature type="binding site" evidence="7">
    <location>
        <position position="75"/>
    </location>
    <ligand>
        <name>Mg(2+)</name>
        <dbReference type="ChEBI" id="CHEBI:18420"/>
    </ligand>
</feature>
<evidence type="ECO:0000256" key="3">
    <source>
        <dbReference type="ARBA" id="ARBA00022490"/>
    </source>
</evidence>
<keyword evidence="4 7" id="KW-0028">Amino-acid biosynthesis</keyword>
<comment type="function">
    <text evidence="7">Catalyzes the hydrolysis of the adenine ring of phosphoribosyl-AMP.</text>
</comment>
<evidence type="ECO:0000256" key="7">
    <source>
        <dbReference type="HAMAP-Rule" id="MF_01021"/>
    </source>
</evidence>
<evidence type="ECO:0000256" key="6">
    <source>
        <dbReference type="ARBA" id="ARBA00023102"/>
    </source>
</evidence>
<comment type="cofactor">
    <cofactor evidence="7">
        <name>Mg(2+)</name>
        <dbReference type="ChEBI" id="CHEBI:18420"/>
    </cofactor>
    <text evidence="7">Binds 1 Mg(2+) ion per subunit.</text>
</comment>
<keyword evidence="6 7" id="KW-0368">Histidine biosynthesis</keyword>
<keyword evidence="5 7" id="KW-0378">Hydrolase</keyword>
<feature type="domain" description="Phosphoribosyl-AMP cyclohydrolase" evidence="8">
    <location>
        <begin position="28"/>
        <end position="101"/>
    </location>
</feature>
<comment type="subcellular location">
    <subcellularLocation>
        <location evidence="7">Cytoplasm</location>
    </subcellularLocation>
</comment>
<keyword evidence="10" id="KW-1185">Reference proteome</keyword>
<comment type="subunit">
    <text evidence="7">Homodimer.</text>
</comment>
<comment type="pathway">
    <text evidence="2 7">Amino-acid biosynthesis; L-histidine biosynthesis; L-histidine from 5-phospho-alpha-D-ribose 1-diphosphate: step 3/9.</text>
</comment>
<comment type="cofactor">
    <cofactor evidence="7">
        <name>Zn(2+)</name>
        <dbReference type="ChEBI" id="CHEBI:29105"/>
    </cofactor>
    <text evidence="7">Binds 1 zinc ion per subunit.</text>
</comment>
<dbReference type="NCBIfam" id="NF000768">
    <property type="entry name" value="PRK00051.1"/>
    <property type="match status" value="1"/>
</dbReference>
<keyword evidence="3 7" id="KW-0963">Cytoplasm</keyword>
<sequence>MEKLSIQFDEKGLIPAVIQDVRSGEVLMLAYMNEESFRKTIETKQTWFYSRSRQELWLKGATSGHTQYVKQLSYDCDQDALLVQVESNGPACHTGKKSCFYRHVNKMIH</sequence>
<dbReference type="SUPFAM" id="SSF141734">
    <property type="entry name" value="HisI-like"/>
    <property type="match status" value="1"/>
</dbReference>
<dbReference type="Pfam" id="PF01502">
    <property type="entry name" value="PRA-CH"/>
    <property type="match status" value="1"/>
</dbReference>
<evidence type="ECO:0000313" key="9">
    <source>
        <dbReference type="EMBL" id="GAA0452418.1"/>
    </source>
</evidence>
<keyword evidence="7" id="KW-0460">Magnesium</keyword>
<dbReference type="Gene3D" id="3.10.20.810">
    <property type="entry name" value="Phosphoribosyl-AMP cyclohydrolase"/>
    <property type="match status" value="1"/>
</dbReference>
<dbReference type="Proteomes" id="UP001500740">
    <property type="component" value="Unassembled WGS sequence"/>
</dbReference>
<organism evidence="9 10">
    <name type="scientific">Alkalibacillus silvisoli</name>
    <dbReference type="NCBI Taxonomy" id="392823"/>
    <lineage>
        <taxon>Bacteria</taxon>
        <taxon>Bacillati</taxon>
        <taxon>Bacillota</taxon>
        <taxon>Bacilli</taxon>
        <taxon>Bacillales</taxon>
        <taxon>Bacillaceae</taxon>
        <taxon>Alkalibacillus</taxon>
    </lineage>
</organism>
<dbReference type="PANTHER" id="PTHR42945:SF9">
    <property type="entry name" value="HISTIDINE BIOSYNTHESIS BIFUNCTIONAL PROTEIN HISIE"/>
    <property type="match status" value="1"/>
</dbReference>
<evidence type="ECO:0000313" key="10">
    <source>
        <dbReference type="Proteomes" id="UP001500740"/>
    </source>
</evidence>
<dbReference type="EC" id="3.5.4.19" evidence="7"/>
<evidence type="ECO:0000256" key="5">
    <source>
        <dbReference type="ARBA" id="ARBA00022801"/>
    </source>
</evidence>
<evidence type="ECO:0000256" key="1">
    <source>
        <dbReference type="ARBA" id="ARBA00000024"/>
    </source>
</evidence>
<feature type="binding site" evidence="7">
    <location>
        <position position="77"/>
    </location>
    <ligand>
        <name>Mg(2+)</name>
        <dbReference type="ChEBI" id="CHEBI:18420"/>
    </ligand>
</feature>
<evidence type="ECO:0000256" key="4">
    <source>
        <dbReference type="ARBA" id="ARBA00022605"/>
    </source>
</evidence>
<feature type="binding site" evidence="7">
    <location>
        <position position="92"/>
    </location>
    <ligand>
        <name>Zn(2+)</name>
        <dbReference type="ChEBI" id="CHEBI:29105"/>
        <note>ligand shared between dimeric partners</note>
    </ligand>
</feature>
<dbReference type="InterPro" id="IPR038019">
    <property type="entry name" value="PRib_AMP_CycHydrolase_sf"/>
</dbReference>
<dbReference type="EMBL" id="BAAACZ010000003">
    <property type="protein sequence ID" value="GAA0452418.1"/>
    <property type="molecule type" value="Genomic_DNA"/>
</dbReference>
<feature type="binding site" evidence="7">
    <location>
        <position position="79"/>
    </location>
    <ligand>
        <name>Mg(2+)</name>
        <dbReference type="ChEBI" id="CHEBI:18420"/>
    </ligand>
</feature>
<evidence type="ECO:0000256" key="2">
    <source>
        <dbReference type="ARBA" id="ARBA00005169"/>
    </source>
</evidence>
<keyword evidence="7" id="KW-0479">Metal-binding</keyword>
<feature type="binding site" evidence="7">
    <location>
        <position position="99"/>
    </location>
    <ligand>
        <name>Zn(2+)</name>
        <dbReference type="ChEBI" id="CHEBI:29105"/>
        <note>ligand shared between dimeric partners</note>
    </ligand>
</feature>
<reference evidence="9 10" key="1">
    <citation type="journal article" date="2019" name="Int. J. Syst. Evol. Microbiol.">
        <title>The Global Catalogue of Microorganisms (GCM) 10K type strain sequencing project: providing services to taxonomists for standard genome sequencing and annotation.</title>
        <authorList>
            <consortium name="The Broad Institute Genomics Platform"/>
            <consortium name="The Broad Institute Genome Sequencing Center for Infectious Disease"/>
            <person name="Wu L."/>
            <person name="Ma J."/>
        </authorList>
    </citation>
    <scope>NUCLEOTIDE SEQUENCE [LARGE SCALE GENOMIC DNA]</scope>
    <source>
        <strain evidence="9 10">JCM 14193</strain>
    </source>
</reference>
<comment type="caution">
    <text evidence="9">The sequence shown here is derived from an EMBL/GenBank/DDBJ whole genome shotgun (WGS) entry which is preliminary data.</text>
</comment>
<dbReference type="HAMAP" id="MF_01021">
    <property type="entry name" value="HisI"/>
    <property type="match status" value="1"/>
</dbReference>
<name>A0ABN0ZM29_9BACI</name>
<dbReference type="InterPro" id="IPR002496">
    <property type="entry name" value="PRib_AMP_CycHydrolase_dom"/>
</dbReference>
<protein>
    <recommendedName>
        <fullName evidence="7">Phosphoribosyl-AMP cyclohydrolase</fullName>
        <shortName evidence="7">PRA-CH</shortName>
        <ecNumber evidence="7">3.5.4.19</ecNumber>
    </recommendedName>
</protein>
<proteinExistence type="inferred from homology"/>
<comment type="catalytic activity">
    <reaction evidence="1 7">
        <text>1-(5-phospho-beta-D-ribosyl)-5'-AMP + H2O = 1-(5-phospho-beta-D-ribosyl)-5-[(5-phospho-beta-D-ribosylamino)methylideneamino]imidazole-4-carboxamide</text>
        <dbReference type="Rhea" id="RHEA:20049"/>
        <dbReference type="ChEBI" id="CHEBI:15377"/>
        <dbReference type="ChEBI" id="CHEBI:58435"/>
        <dbReference type="ChEBI" id="CHEBI:59457"/>
        <dbReference type="EC" id="3.5.4.19"/>
    </reaction>
</comment>